<sequence length="583" mass="66150">MGDGTLTRCSSPTAVDSGSEMDIEFYGKRYFISCSGWNPKWSKGHRSFTIPPDVDEVLLKKLFSSESLDKISQIPTCTRIVRARQGARKHYCGYPHNADGVLSPMVKHNCEAYRLIFVPVDPTIRQVCVLYNAKPHNHPVLPQTKVTHSIGELYRKCVQTAGIVGCTTHSVQTASSTKLILNGQTVSEIHPSLINQRQQQKIIDQEKSKKFPKGLGFDGVWHEYKKDLQRPISEHYIHRITTSDTGGRVIFTFVPGLLALVHTANDFQGDGTFKLVSGEFDQYEITIWHEATARILTIGRIYSDRKDKTTYKCVFDGFQDIIQLLTGQCLKFWALAKDGNLHGMGSDMELAELQAAGESFIHINEPAHSGLHSPTALDVMERISRICHVHCKRGVENLKSEVSEEDYRRLMGFMYLESEAEIKLFTEWVKALNNKRVQAWWDHKLQLFILSGIIQCRSKMTSESWTITHSTTNMNEGQHSWTSRFTGTRKSLVEAILATRELDFHTLQEVLNSTQSGVLKNGHNSAFDQTRKKLNCQANLKRKQAEVHEKNEVVSDLRQKLSDCDNTRKQLKDQIWLTSGAKP</sequence>
<gene>
    <name evidence="2" type="ORF">VKT23_020559</name>
</gene>
<evidence type="ECO:0008006" key="4">
    <source>
        <dbReference type="Google" id="ProtNLM"/>
    </source>
</evidence>
<evidence type="ECO:0000313" key="2">
    <source>
        <dbReference type="EMBL" id="KAK7433790.1"/>
    </source>
</evidence>
<name>A0ABR1IIU5_9AGAR</name>
<dbReference type="Proteomes" id="UP001498398">
    <property type="component" value="Unassembled WGS sequence"/>
</dbReference>
<proteinExistence type="predicted"/>
<protein>
    <recommendedName>
        <fullName evidence="4">MULE transposase domain-containing protein</fullName>
    </recommendedName>
</protein>
<evidence type="ECO:0000313" key="3">
    <source>
        <dbReference type="Proteomes" id="UP001498398"/>
    </source>
</evidence>
<feature type="coiled-coil region" evidence="1">
    <location>
        <begin position="540"/>
        <end position="574"/>
    </location>
</feature>
<evidence type="ECO:0000256" key="1">
    <source>
        <dbReference type="SAM" id="Coils"/>
    </source>
</evidence>
<organism evidence="2 3">
    <name type="scientific">Marasmiellus scandens</name>
    <dbReference type="NCBI Taxonomy" id="2682957"/>
    <lineage>
        <taxon>Eukaryota</taxon>
        <taxon>Fungi</taxon>
        <taxon>Dikarya</taxon>
        <taxon>Basidiomycota</taxon>
        <taxon>Agaricomycotina</taxon>
        <taxon>Agaricomycetes</taxon>
        <taxon>Agaricomycetidae</taxon>
        <taxon>Agaricales</taxon>
        <taxon>Marasmiineae</taxon>
        <taxon>Omphalotaceae</taxon>
        <taxon>Marasmiellus</taxon>
    </lineage>
</organism>
<keyword evidence="3" id="KW-1185">Reference proteome</keyword>
<comment type="caution">
    <text evidence="2">The sequence shown here is derived from an EMBL/GenBank/DDBJ whole genome shotgun (WGS) entry which is preliminary data.</text>
</comment>
<keyword evidence="1" id="KW-0175">Coiled coil</keyword>
<accession>A0ABR1IIU5</accession>
<reference evidence="2 3" key="1">
    <citation type="submission" date="2024-01" db="EMBL/GenBank/DDBJ databases">
        <title>A draft genome for the cacao thread blight pathogen Marasmiellus scandens.</title>
        <authorList>
            <person name="Baruah I.K."/>
            <person name="Leung J."/>
            <person name="Bukari Y."/>
            <person name="Amoako-Attah I."/>
            <person name="Meinhardt L.W."/>
            <person name="Bailey B.A."/>
            <person name="Cohen S.P."/>
        </authorList>
    </citation>
    <scope>NUCLEOTIDE SEQUENCE [LARGE SCALE GENOMIC DNA]</scope>
    <source>
        <strain evidence="2 3">GH-19</strain>
    </source>
</reference>
<dbReference type="EMBL" id="JBANRG010000140">
    <property type="protein sequence ID" value="KAK7433790.1"/>
    <property type="molecule type" value="Genomic_DNA"/>
</dbReference>